<dbReference type="Pfam" id="PF02472">
    <property type="entry name" value="ExbD"/>
    <property type="match status" value="1"/>
</dbReference>
<evidence type="ECO:0000256" key="5">
    <source>
        <dbReference type="ARBA" id="ARBA00022989"/>
    </source>
</evidence>
<dbReference type="Proteomes" id="UP001296967">
    <property type="component" value="Unassembled WGS sequence"/>
</dbReference>
<evidence type="ECO:0000256" key="8">
    <source>
        <dbReference type="SAM" id="Phobius"/>
    </source>
</evidence>
<evidence type="ECO:0000313" key="9">
    <source>
        <dbReference type="EMBL" id="MBK5930787.1"/>
    </source>
</evidence>
<reference evidence="9" key="2">
    <citation type="journal article" date="2020" name="Microorganisms">
        <title>Osmotic Adaptation and Compatible Solute Biosynthesis of Phototrophic Bacteria as Revealed from Genome Analyses.</title>
        <authorList>
            <person name="Imhoff J.F."/>
            <person name="Rahn T."/>
            <person name="Kunzel S."/>
            <person name="Keller A."/>
            <person name="Neulinger S.C."/>
        </authorList>
    </citation>
    <scope>NUCLEOTIDE SEQUENCE</scope>
    <source>
        <strain evidence="9">DSM 4395</strain>
    </source>
</reference>
<comment type="caution">
    <text evidence="9">The sequence shown here is derived from an EMBL/GenBank/DDBJ whole genome shotgun (WGS) entry which is preliminary data.</text>
</comment>
<evidence type="ECO:0000256" key="1">
    <source>
        <dbReference type="ARBA" id="ARBA00004162"/>
    </source>
</evidence>
<evidence type="ECO:0000256" key="3">
    <source>
        <dbReference type="ARBA" id="ARBA00022475"/>
    </source>
</evidence>
<keyword evidence="10" id="KW-1185">Reference proteome</keyword>
<evidence type="ECO:0000256" key="2">
    <source>
        <dbReference type="ARBA" id="ARBA00005811"/>
    </source>
</evidence>
<sequence>MHLAPPQQARRAAIGLTPLIDVVFILLLFFMLASSLTRLQAVSLQAPAVADAQQDAPPALLLRIRADHSLDLNGDPITDASLVETLTSQLARHPEIGVIVQPAANVDVQQLMRVFDQLAEAGVPILRLQ</sequence>
<protein>
    <recommendedName>
        <fullName evidence="11">Biopolymer transporter ExbD</fullName>
    </recommendedName>
</protein>
<dbReference type="Gene3D" id="3.30.420.270">
    <property type="match status" value="1"/>
</dbReference>
<dbReference type="PANTHER" id="PTHR30558">
    <property type="entry name" value="EXBD MEMBRANE COMPONENT OF PMF-DRIVEN MACROMOLECULE IMPORT SYSTEM"/>
    <property type="match status" value="1"/>
</dbReference>
<dbReference type="GO" id="GO:0005886">
    <property type="term" value="C:plasma membrane"/>
    <property type="evidence" value="ECO:0007669"/>
    <property type="project" value="UniProtKB-SubCell"/>
</dbReference>
<dbReference type="GO" id="GO:0015031">
    <property type="term" value="P:protein transport"/>
    <property type="evidence" value="ECO:0007669"/>
    <property type="project" value="UniProtKB-KW"/>
</dbReference>
<evidence type="ECO:0008006" key="11">
    <source>
        <dbReference type="Google" id="ProtNLM"/>
    </source>
</evidence>
<keyword evidence="7" id="KW-0813">Transport</keyword>
<evidence type="ECO:0000313" key="10">
    <source>
        <dbReference type="Proteomes" id="UP001296967"/>
    </source>
</evidence>
<reference evidence="9" key="1">
    <citation type="submission" date="2017-05" db="EMBL/GenBank/DDBJ databases">
        <authorList>
            <person name="Imhoff J.F."/>
            <person name="Rahn T."/>
            <person name="Kuenzel S."/>
            <person name="Neulinger S.C."/>
        </authorList>
    </citation>
    <scope>NUCLEOTIDE SEQUENCE</scope>
    <source>
        <strain evidence="9">DSM 4395</strain>
    </source>
</reference>
<organism evidence="9 10">
    <name type="scientific">Halochromatium salexigens</name>
    <name type="common">Chromatium salexigens</name>
    <dbReference type="NCBI Taxonomy" id="49447"/>
    <lineage>
        <taxon>Bacteria</taxon>
        <taxon>Pseudomonadati</taxon>
        <taxon>Pseudomonadota</taxon>
        <taxon>Gammaproteobacteria</taxon>
        <taxon>Chromatiales</taxon>
        <taxon>Chromatiaceae</taxon>
        <taxon>Halochromatium</taxon>
    </lineage>
</organism>
<keyword evidence="3" id="KW-1003">Cell membrane</keyword>
<dbReference type="GO" id="GO:0022857">
    <property type="term" value="F:transmembrane transporter activity"/>
    <property type="evidence" value="ECO:0007669"/>
    <property type="project" value="InterPro"/>
</dbReference>
<comment type="subcellular location">
    <subcellularLocation>
        <location evidence="1">Cell membrane</location>
        <topology evidence="1">Single-pass membrane protein</topology>
    </subcellularLocation>
    <subcellularLocation>
        <location evidence="7">Cell membrane</location>
        <topology evidence="7">Single-pass type II membrane protein</topology>
    </subcellularLocation>
</comment>
<dbReference type="RefSeq" id="WP_201245558.1">
    <property type="nucleotide sequence ID" value="NZ_NHSF01000058.1"/>
</dbReference>
<keyword evidence="4 7" id="KW-0812">Transmembrane</keyword>
<proteinExistence type="inferred from homology"/>
<evidence type="ECO:0000256" key="4">
    <source>
        <dbReference type="ARBA" id="ARBA00022692"/>
    </source>
</evidence>
<comment type="similarity">
    <text evidence="2 7">Belongs to the ExbD/TolR family.</text>
</comment>
<keyword evidence="6 8" id="KW-0472">Membrane</keyword>
<evidence type="ECO:0000256" key="7">
    <source>
        <dbReference type="RuleBase" id="RU003879"/>
    </source>
</evidence>
<accession>A0AAJ0UHU1</accession>
<feature type="transmembrane region" description="Helical" evidence="8">
    <location>
        <begin position="12"/>
        <end position="33"/>
    </location>
</feature>
<name>A0AAJ0UHU1_HALSE</name>
<keyword evidence="5 8" id="KW-1133">Transmembrane helix</keyword>
<dbReference type="AlphaFoldDB" id="A0AAJ0UHU1"/>
<evidence type="ECO:0000256" key="6">
    <source>
        <dbReference type="ARBA" id="ARBA00023136"/>
    </source>
</evidence>
<keyword evidence="7" id="KW-0653">Protein transport</keyword>
<gene>
    <name evidence="9" type="ORF">CCR82_09705</name>
</gene>
<dbReference type="EMBL" id="NHSF01000058">
    <property type="protein sequence ID" value="MBK5930787.1"/>
    <property type="molecule type" value="Genomic_DNA"/>
</dbReference>
<dbReference type="InterPro" id="IPR003400">
    <property type="entry name" value="ExbD"/>
</dbReference>